<name>A0ABN2NXA7_9MICC</name>
<keyword evidence="2" id="KW-0812">Transmembrane</keyword>
<dbReference type="GO" id="GO:0016787">
    <property type="term" value="F:hydrolase activity"/>
    <property type="evidence" value="ECO:0007669"/>
    <property type="project" value="UniProtKB-KW"/>
</dbReference>
<evidence type="ECO:0000256" key="1">
    <source>
        <dbReference type="SAM" id="MobiDB-lite"/>
    </source>
</evidence>
<dbReference type="Pfam" id="PF00756">
    <property type="entry name" value="Esterase"/>
    <property type="match status" value="1"/>
</dbReference>
<feature type="compositionally biased region" description="Polar residues" evidence="1">
    <location>
        <begin position="148"/>
        <end position="161"/>
    </location>
</feature>
<feature type="transmembrane region" description="Helical" evidence="2">
    <location>
        <begin position="70"/>
        <end position="86"/>
    </location>
</feature>
<proteinExistence type="predicted"/>
<feature type="transmembrane region" description="Helical" evidence="2">
    <location>
        <begin position="98"/>
        <end position="119"/>
    </location>
</feature>
<evidence type="ECO:0000313" key="3">
    <source>
        <dbReference type="EMBL" id="GAA1906208.1"/>
    </source>
</evidence>
<accession>A0ABN2NXA7</accession>
<sequence length="432" mass="45675">MNLSLTSGAVPVLVLSLGAAGLCWLCWGPRRYLTRVVPFALMGAMAGTVLLFVGAELWLDWWNASFPRYLYLYSASGILALLLVVPRWRLSRDFLPRILTVLSAAAVLLGAASATNVAYGQFPTLESLVVRPGDSNGEVPLRKLVPGQDTTPSTEANWTPPSNMPAEGGVYEVQIPESGSGYAAASSLVYLPPAYLGTPHAQNLPVLIALHGQPGAPADWFAGGQLQEVMDDFAARHHGLAPIVVLPDLSGGANSNWSLCLDSKQGRGATYLAEDVPRWIQANLSAGLSGPQQWAAAGYSYGGTCAVQLAVNFPAAFPTFIDIAGENEPTIPGGMQSLLDTYFGGDASAFAAQNALDILKQQSFPDTAGIVVVGKDDSVYNGEGREVYNAAKAAGMDVQLQELPGGHSWQVWKAGLVNNLDWLGHRLGILGS</sequence>
<dbReference type="Gene3D" id="3.40.50.1820">
    <property type="entry name" value="alpha/beta hydrolase"/>
    <property type="match status" value="1"/>
</dbReference>
<evidence type="ECO:0000256" key="2">
    <source>
        <dbReference type="SAM" id="Phobius"/>
    </source>
</evidence>
<feature type="region of interest" description="Disordered" evidence="1">
    <location>
        <begin position="140"/>
        <end position="163"/>
    </location>
</feature>
<keyword evidence="4" id="KW-1185">Reference proteome</keyword>
<comment type="caution">
    <text evidence="3">The sequence shown here is derived from an EMBL/GenBank/DDBJ whole genome shotgun (WGS) entry which is preliminary data.</text>
</comment>
<feature type="transmembrane region" description="Helical" evidence="2">
    <location>
        <begin position="6"/>
        <end position="27"/>
    </location>
</feature>
<feature type="transmembrane region" description="Helical" evidence="2">
    <location>
        <begin position="39"/>
        <end position="58"/>
    </location>
</feature>
<gene>
    <name evidence="3" type="ORF">GCM10009688_07690</name>
</gene>
<dbReference type="InterPro" id="IPR000801">
    <property type="entry name" value="Esterase-like"/>
</dbReference>
<dbReference type="PANTHER" id="PTHR48098:SF1">
    <property type="entry name" value="DIACYLGLYCEROL ACYLTRANSFERASE_MYCOLYLTRANSFERASE AG85A"/>
    <property type="match status" value="1"/>
</dbReference>
<organism evidence="3 4">
    <name type="scientific">Arthrobacter gandavensis</name>
    <dbReference type="NCBI Taxonomy" id="169960"/>
    <lineage>
        <taxon>Bacteria</taxon>
        <taxon>Bacillati</taxon>
        <taxon>Actinomycetota</taxon>
        <taxon>Actinomycetes</taxon>
        <taxon>Micrococcales</taxon>
        <taxon>Micrococcaceae</taxon>
        <taxon>Arthrobacter</taxon>
    </lineage>
</organism>
<dbReference type="SUPFAM" id="SSF53474">
    <property type="entry name" value="alpha/beta-Hydrolases"/>
    <property type="match status" value="1"/>
</dbReference>
<dbReference type="RefSeq" id="WP_152225036.1">
    <property type="nucleotide sequence ID" value="NZ_BAAALV010000002.1"/>
</dbReference>
<evidence type="ECO:0000313" key="4">
    <source>
        <dbReference type="Proteomes" id="UP001500784"/>
    </source>
</evidence>
<dbReference type="PANTHER" id="PTHR48098">
    <property type="entry name" value="ENTEROCHELIN ESTERASE-RELATED"/>
    <property type="match status" value="1"/>
</dbReference>
<reference evidence="3 4" key="1">
    <citation type="journal article" date="2019" name="Int. J. Syst. Evol. Microbiol.">
        <title>The Global Catalogue of Microorganisms (GCM) 10K type strain sequencing project: providing services to taxonomists for standard genome sequencing and annotation.</title>
        <authorList>
            <consortium name="The Broad Institute Genomics Platform"/>
            <consortium name="The Broad Institute Genome Sequencing Center for Infectious Disease"/>
            <person name="Wu L."/>
            <person name="Ma J."/>
        </authorList>
    </citation>
    <scope>NUCLEOTIDE SEQUENCE [LARGE SCALE GENOMIC DNA]</scope>
    <source>
        <strain evidence="3 4">JCM 13316</strain>
    </source>
</reference>
<dbReference type="InterPro" id="IPR050583">
    <property type="entry name" value="Mycobacterial_A85_antigen"/>
</dbReference>
<dbReference type="Proteomes" id="UP001500784">
    <property type="component" value="Unassembled WGS sequence"/>
</dbReference>
<keyword evidence="2" id="KW-0472">Membrane</keyword>
<keyword evidence="2" id="KW-1133">Transmembrane helix</keyword>
<dbReference type="EMBL" id="BAAALV010000002">
    <property type="protein sequence ID" value="GAA1906208.1"/>
    <property type="molecule type" value="Genomic_DNA"/>
</dbReference>
<keyword evidence="3" id="KW-0378">Hydrolase</keyword>
<dbReference type="InterPro" id="IPR029058">
    <property type="entry name" value="AB_hydrolase_fold"/>
</dbReference>
<protein>
    <submittedName>
        <fullName evidence="3">Alpha/beta hydrolase-fold protein</fullName>
    </submittedName>
</protein>